<keyword evidence="3" id="KW-1185">Reference proteome</keyword>
<dbReference type="EMBL" id="CANHGI010000001">
    <property type="protein sequence ID" value="CAI5438895.1"/>
    <property type="molecule type" value="Genomic_DNA"/>
</dbReference>
<protein>
    <submittedName>
        <fullName evidence="2">Uncharacterized protein</fullName>
    </submittedName>
</protein>
<evidence type="ECO:0000313" key="3">
    <source>
        <dbReference type="Proteomes" id="UP001152747"/>
    </source>
</evidence>
<sequence>MTAKQVKLDVGTNSSKMQCPIPRKVYKVVRRNESVQGTSTMNGSARIHRREDYISLIQLELSEADINVQNVGKLIADGILNNVIAEGELDELAKSAAKNLSHMGNIDILNLATSLNKGTIDSRYVVVGNAFLWNVIKSGMTSVRDKFDNFNFKVCSMNDNQSINKIDMHSKHLANLDFIIRPEGLFQHIDLAEIFQIITFRKGADIQKKAKKVVKSYLVRATHPKCAIWHYGLRLSGSSHKKTIQDFPTEIAKKLIDFMIALTGLYLKELELEYSDLGDNHPFILSLGDSFEQRKEEFYCLKNYRTTLVGKFRTTIAEALNEVREMPFNIRSRELQAPPRGRPMDPDCVTWKQYEELIKRCVENPSTENLKEKERIEVQLEYDALGEEEVEIDDAKVYENAVEKYEEEDEVVPKVETEDEDDEEEEDDE</sequence>
<dbReference type="PANTHER" id="PTHR47645">
    <property type="entry name" value="PROTEIN CBG08267"/>
    <property type="match status" value="1"/>
</dbReference>
<evidence type="ECO:0000313" key="2">
    <source>
        <dbReference type="EMBL" id="CAI5438895.1"/>
    </source>
</evidence>
<evidence type="ECO:0000256" key="1">
    <source>
        <dbReference type="SAM" id="MobiDB-lite"/>
    </source>
</evidence>
<dbReference type="OrthoDB" id="5798424at2759"/>
<name>A0A9P1I8U2_9PELO</name>
<dbReference type="PANTHER" id="PTHR47645:SF1">
    <property type="entry name" value="C2H2-TYPE DOMAIN-CONTAINING PROTEIN-RELATED"/>
    <property type="match status" value="1"/>
</dbReference>
<feature type="compositionally biased region" description="Acidic residues" evidence="1">
    <location>
        <begin position="417"/>
        <end position="429"/>
    </location>
</feature>
<proteinExistence type="predicted"/>
<dbReference type="AlphaFoldDB" id="A0A9P1I8U2"/>
<dbReference type="Proteomes" id="UP001152747">
    <property type="component" value="Unassembled WGS sequence"/>
</dbReference>
<organism evidence="2 3">
    <name type="scientific">Caenorhabditis angaria</name>
    <dbReference type="NCBI Taxonomy" id="860376"/>
    <lineage>
        <taxon>Eukaryota</taxon>
        <taxon>Metazoa</taxon>
        <taxon>Ecdysozoa</taxon>
        <taxon>Nematoda</taxon>
        <taxon>Chromadorea</taxon>
        <taxon>Rhabditida</taxon>
        <taxon>Rhabditina</taxon>
        <taxon>Rhabditomorpha</taxon>
        <taxon>Rhabditoidea</taxon>
        <taxon>Rhabditidae</taxon>
        <taxon>Peloderinae</taxon>
        <taxon>Caenorhabditis</taxon>
    </lineage>
</organism>
<accession>A0A9P1I8U2</accession>
<reference evidence="2" key="1">
    <citation type="submission" date="2022-11" db="EMBL/GenBank/DDBJ databases">
        <authorList>
            <person name="Kikuchi T."/>
        </authorList>
    </citation>
    <scope>NUCLEOTIDE SEQUENCE</scope>
    <source>
        <strain evidence="2">PS1010</strain>
    </source>
</reference>
<comment type="caution">
    <text evidence="2">The sequence shown here is derived from an EMBL/GenBank/DDBJ whole genome shotgun (WGS) entry which is preliminary data.</text>
</comment>
<feature type="region of interest" description="Disordered" evidence="1">
    <location>
        <begin position="404"/>
        <end position="429"/>
    </location>
</feature>
<gene>
    <name evidence="2" type="ORF">CAMP_LOCUS1532</name>
</gene>